<dbReference type="GO" id="GO:0007094">
    <property type="term" value="P:mitotic spindle assembly checkpoint signaling"/>
    <property type="evidence" value="ECO:0007669"/>
    <property type="project" value="InterPro"/>
</dbReference>
<dbReference type="GO" id="GO:0005634">
    <property type="term" value="C:nucleus"/>
    <property type="evidence" value="ECO:0007669"/>
    <property type="project" value="TreeGrafter"/>
</dbReference>
<dbReference type="Pfam" id="PF08311">
    <property type="entry name" value="Mad3_BUB1_I"/>
    <property type="match status" value="1"/>
</dbReference>
<dbReference type="SMART" id="SM00777">
    <property type="entry name" value="Mad3_BUB1_I"/>
    <property type="match status" value="1"/>
</dbReference>
<feature type="compositionally biased region" description="Polar residues" evidence="1">
    <location>
        <begin position="349"/>
        <end position="367"/>
    </location>
</feature>
<dbReference type="InterPro" id="IPR015661">
    <property type="entry name" value="Bub1/Mad3"/>
</dbReference>
<evidence type="ECO:0000313" key="3">
    <source>
        <dbReference type="EMBL" id="KAF9584079.1"/>
    </source>
</evidence>
<evidence type="ECO:0000259" key="2">
    <source>
        <dbReference type="PROSITE" id="PS51489"/>
    </source>
</evidence>
<feature type="region of interest" description="Disordered" evidence="1">
    <location>
        <begin position="450"/>
        <end position="543"/>
    </location>
</feature>
<feature type="domain" description="BUB1 N-terminal" evidence="2">
    <location>
        <begin position="50"/>
        <end position="212"/>
    </location>
</feature>
<dbReference type="PROSITE" id="PS51489">
    <property type="entry name" value="BUB1_N"/>
    <property type="match status" value="1"/>
</dbReference>
<feature type="compositionally biased region" description="Polar residues" evidence="1">
    <location>
        <begin position="220"/>
        <end position="261"/>
    </location>
</feature>
<feature type="region of interest" description="Disordered" evidence="1">
    <location>
        <begin position="196"/>
        <end position="318"/>
    </location>
</feature>
<dbReference type="InterPro" id="IPR013212">
    <property type="entry name" value="Mad3/Bub1_I"/>
</dbReference>
<feature type="compositionally biased region" description="Polar residues" evidence="1">
    <location>
        <begin position="269"/>
        <end position="294"/>
    </location>
</feature>
<sequence>MDVVDIDAIEFEKENIQPIRQGRSAMALSHLFSTQHEDRVQELSRRHLEFQAELEQIDELDDPLDIYARYVKWTIESYPQGAAQGNESNLVPLLERAIRQFKDDSHYRNDPRYVRLYIIYSGMIEHPMDVFKFMATNNIGVEISMYYEEHADYLESTGQRAKPLARLKRRYQEFEDRVQAHLEAKEQEQILDFQEDHYSRNSRVDPTASRNVDRHILGTRVSSTVSVHSNSLRPGQAPSGGTTSTPALQQGISSHPVNSRPNARLAVFSDQSSRSTLSTNQRSSASHSAPSTGLTPWRDLGTEQVRRKENTREASAWKGTRISAEDAYPRTTARKLEVYRDVEPDKDATSNSSEQTPPPLNDNQQTDLKSENPIAATHLVDRTLKTHPKTTSSHDSSEAPLGNRFPVLTGTSGKLERLMVDLNEIYMDGMEFSVEEIRSRQFRYSTTAKSAISTASAEQKDPSRASADSHSTNTKIRELEPRSSVIQSDPLTRAPARSESPRSPLQSPVRHQMFEPRDSSFPILPVKPVLPSSPNDTERQPMDRARLRATSPTINTKYASVEMNKIFSDRSRRSVESQWSTDDSQGVGQDELDNFTMAYAIPVPLPILPVSSRRYLEDDVQDHSDQDEDEDGSRGYSAEMERGWGSSITQDIEELRRKRAAELIDKPMENETDKDRRESIGQALQQRKRRLSWLDPGRTDEYSDMTLKIRQQKQAQQQQERGGDCARPGLSPDIESKITGIHWIYSHH</sequence>
<keyword evidence="4" id="KW-1185">Reference proteome</keyword>
<dbReference type="PANTHER" id="PTHR14030:SF4">
    <property type="entry name" value="BUB1 KINASE, ISOFORM A-RELATED"/>
    <property type="match status" value="1"/>
</dbReference>
<dbReference type="OrthoDB" id="248495at2759"/>
<dbReference type="AlphaFoldDB" id="A0A9P6KFW8"/>
<evidence type="ECO:0000256" key="1">
    <source>
        <dbReference type="SAM" id="MobiDB-lite"/>
    </source>
</evidence>
<dbReference type="GO" id="GO:0032991">
    <property type="term" value="C:protein-containing complex"/>
    <property type="evidence" value="ECO:0007669"/>
    <property type="project" value="UniProtKB-ARBA"/>
</dbReference>
<protein>
    <recommendedName>
        <fullName evidence="2">BUB1 N-terminal domain-containing protein</fullName>
    </recommendedName>
</protein>
<feature type="region of interest" description="Disordered" evidence="1">
    <location>
        <begin position="668"/>
        <end position="733"/>
    </location>
</feature>
<accession>A0A9P6KFW8</accession>
<proteinExistence type="predicted"/>
<dbReference type="EMBL" id="JAABOA010000507">
    <property type="protein sequence ID" value="KAF9584079.1"/>
    <property type="molecule type" value="Genomic_DNA"/>
</dbReference>
<feature type="compositionally biased region" description="Basic and acidic residues" evidence="1">
    <location>
        <begin position="668"/>
        <end position="679"/>
    </location>
</feature>
<dbReference type="PANTHER" id="PTHR14030">
    <property type="entry name" value="MITOTIC CHECKPOINT SERINE/THREONINE-PROTEIN KINASE BUB1"/>
    <property type="match status" value="1"/>
</dbReference>
<dbReference type="FunFam" id="1.25.40.430:FF:000003">
    <property type="entry name" value="Checkpoint serine/threonine-protein kinase BUB1"/>
    <property type="match status" value="1"/>
</dbReference>
<name>A0A9P6KFW8_9FUNG</name>
<feature type="region of interest" description="Disordered" evidence="1">
    <location>
        <begin position="335"/>
        <end position="367"/>
    </location>
</feature>
<dbReference type="GO" id="GO:0004672">
    <property type="term" value="F:protein kinase activity"/>
    <property type="evidence" value="ECO:0007669"/>
    <property type="project" value="TreeGrafter"/>
</dbReference>
<feature type="region of interest" description="Disordered" evidence="1">
    <location>
        <begin position="617"/>
        <end position="642"/>
    </location>
</feature>
<dbReference type="Proteomes" id="UP000780801">
    <property type="component" value="Unassembled WGS sequence"/>
</dbReference>
<organism evidence="3 4">
    <name type="scientific">Lunasporangiospora selenospora</name>
    <dbReference type="NCBI Taxonomy" id="979761"/>
    <lineage>
        <taxon>Eukaryota</taxon>
        <taxon>Fungi</taxon>
        <taxon>Fungi incertae sedis</taxon>
        <taxon>Mucoromycota</taxon>
        <taxon>Mortierellomycotina</taxon>
        <taxon>Mortierellomycetes</taxon>
        <taxon>Mortierellales</taxon>
        <taxon>Mortierellaceae</taxon>
        <taxon>Lunasporangiospora</taxon>
    </lineage>
</organism>
<feature type="compositionally biased region" description="Basic and acidic residues" evidence="1">
    <location>
        <begin position="300"/>
        <end position="312"/>
    </location>
</feature>
<evidence type="ECO:0000313" key="4">
    <source>
        <dbReference type="Proteomes" id="UP000780801"/>
    </source>
</evidence>
<reference evidence="3" key="1">
    <citation type="journal article" date="2020" name="Fungal Divers.">
        <title>Resolving the Mortierellaceae phylogeny through synthesis of multi-gene phylogenetics and phylogenomics.</title>
        <authorList>
            <person name="Vandepol N."/>
            <person name="Liber J."/>
            <person name="Desiro A."/>
            <person name="Na H."/>
            <person name="Kennedy M."/>
            <person name="Barry K."/>
            <person name="Grigoriev I.V."/>
            <person name="Miller A.N."/>
            <person name="O'Donnell K."/>
            <person name="Stajich J.E."/>
            <person name="Bonito G."/>
        </authorList>
    </citation>
    <scope>NUCLEOTIDE SEQUENCE</scope>
    <source>
        <strain evidence="3">KOD1015</strain>
    </source>
</reference>
<comment type="caution">
    <text evidence="3">The sequence shown here is derived from an EMBL/GenBank/DDBJ whole genome shotgun (WGS) entry which is preliminary data.</text>
</comment>
<gene>
    <name evidence="3" type="ORF">BGW38_007648</name>
</gene>
<feature type="compositionally biased region" description="Basic and acidic residues" evidence="1">
    <location>
        <begin position="335"/>
        <end position="348"/>
    </location>
</feature>
<feature type="region of interest" description="Disordered" evidence="1">
    <location>
        <begin position="386"/>
        <end position="409"/>
    </location>
</feature>
<dbReference type="GO" id="GO:0051754">
    <property type="term" value="P:meiotic sister chromatid cohesion, centromeric"/>
    <property type="evidence" value="ECO:0007669"/>
    <property type="project" value="TreeGrafter"/>
</dbReference>
<dbReference type="Gene3D" id="1.25.40.430">
    <property type="match status" value="1"/>
</dbReference>